<dbReference type="PANTHER" id="PTHR23326">
    <property type="entry name" value="CCR4 NOT-RELATED"/>
    <property type="match status" value="1"/>
</dbReference>
<evidence type="ECO:0000256" key="2">
    <source>
        <dbReference type="ARBA" id="ARBA00023015"/>
    </source>
</evidence>
<feature type="compositionally biased region" description="Basic and acidic residues" evidence="4">
    <location>
        <begin position="40"/>
        <end position="52"/>
    </location>
</feature>
<evidence type="ECO:0000256" key="3">
    <source>
        <dbReference type="ARBA" id="ARBA00023163"/>
    </source>
</evidence>
<dbReference type="Pfam" id="PF04153">
    <property type="entry name" value="NOT2_3_5_C"/>
    <property type="match status" value="1"/>
</dbReference>
<evidence type="ECO:0000259" key="5">
    <source>
        <dbReference type="Pfam" id="PF04153"/>
    </source>
</evidence>
<dbReference type="InterPro" id="IPR007282">
    <property type="entry name" value="NOT2/3/5_C"/>
</dbReference>
<dbReference type="InterPro" id="IPR038635">
    <property type="entry name" value="CCR4-NOT_su2/3/5_C_sf"/>
</dbReference>
<accession>A0ABQ7HVV7</accession>
<proteinExistence type="inferred from homology"/>
<keyword evidence="3" id="KW-0804">Transcription</keyword>
<feature type="region of interest" description="Disordered" evidence="4">
    <location>
        <begin position="1"/>
        <end position="52"/>
    </location>
</feature>
<keyword evidence="2" id="KW-0805">Transcription regulation</keyword>
<reference evidence="6 7" key="1">
    <citation type="submission" date="2019-01" db="EMBL/GenBank/DDBJ databases">
        <title>Genomes sequencing and comparative genomics of infectious freshwater microsporidia, Cucumispora dikerogammari and Thelohania contejeani.</title>
        <authorList>
            <person name="Cormier A."/>
            <person name="Giraud I."/>
            <person name="Wattier R."/>
            <person name="Teixeira M."/>
            <person name="Grandjean F."/>
            <person name="Rigaud T."/>
            <person name="Cordaux R."/>
        </authorList>
    </citation>
    <scope>NUCLEOTIDE SEQUENCE [LARGE SCALE GENOMIC DNA]</scope>
    <source>
        <strain evidence="6">T1</strain>
        <tissue evidence="6">Spores</tissue>
    </source>
</reference>
<dbReference type="EMBL" id="SBIQ01000333">
    <property type="protein sequence ID" value="KAF7679698.1"/>
    <property type="molecule type" value="Genomic_DNA"/>
</dbReference>
<evidence type="ECO:0000256" key="1">
    <source>
        <dbReference type="ARBA" id="ARBA00007682"/>
    </source>
</evidence>
<feature type="compositionally biased region" description="Basic and acidic residues" evidence="4">
    <location>
        <begin position="1"/>
        <end position="14"/>
    </location>
</feature>
<gene>
    <name evidence="6" type="primary">not3</name>
    <name evidence="6" type="ORF">TCON_2502</name>
</gene>
<organism evidence="6 7">
    <name type="scientific">Astathelohania contejeani</name>
    <dbReference type="NCBI Taxonomy" id="164912"/>
    <lineage>
        <taxon>Eukaryota</taxon>
        <taxon>Fungi</taxon>
        <taxon>Fungi incertae sedis</taxon>
        <taxon>Microsporidia</taxon>
        <taxon>Astathelohaniidae</taxon>
        <taxon>Astathelohania</taxon>
    </lineage>
</organism>
<comment type="caution">
    <text evidence="6">The sequence shown here is derived from an EMBL/GenBank/DDBJ whole genome shotgun (WGS) entry which is preliminary data.</text>
</comment>
<evidence type="ECO:0000313" key="6">
    <source>
        <dbReference type="EMBL" id="KAF7679698.1"/>
    </source>
</evidence>
<name>A0ABQ7HVV7_9MICR</name>
<dbReference type="InterPro" id="IPR040168">
    <property type="entry name" value="Not2/3/5"/>
</dbReference>
<evidence type="ECO:0000313" key="7">
    <source>
        <dbReference type="Proteomes" id="UP001516464"/>
    </source>
</evidence>
<sequence>MRKYDSSKKEEYHKSRQKQQNRMDEPKPTPAEVWKTAAKLLEKQDDKKDEAEPSCFEDLRKYANRIRNTKKKEIDNFYEIEYENCANFYEEYEDRIKNYKPLNPVDTPDFFPSKPIHIFEGPDAFNDVDADTLFFIFYYQPNTIQQYFAAKKLKQYSWRFHTKYQTWFQRLEEPKLITEYYEQGVFLFFDYDVTWSNRKKNDFTFEYKYLENIEM</sequence>
<keyword evidence="7" id="KW-1185">Reference proteome</keyword>
<evidence type="ECO:0000256" key="4">
    <source>
        <dbReference type="SAM" id="MobiDB-lite"/>
    </source>
</evidence>
<dbReference type="Proteomes" id="UP001516464">
    <property type="component" value="Unassembled WGS sequence"/>
</dbReference>
<comment type="similarity">
    <text evidence="1">Belongs to the CNOT2/3/5 family.</text>
</comment>
<protein>
    <submittedName>
        <fullName evidence="6">General negative regulator of transcription subunit 3</fullName>
    </submittedName>
</protein>
<feature type="domain" description="NOT2/NOT3/NOT5 C-terminal" evidence="5">
    <location>
        <begin position="100"/>
        <end position="210"/>
    </location>
</feature>
<dbReference type="Gene3D" id="2.30.30.1020">
    <property type="entry name" value="CCR4-NOT complex subunit 2/3/5, C-terminal domain"/>
    <property type="match status" value="1"/>
</dbReference>